<feature type="compositionally biased region" description="Polar residues" evidence="10">
    <location>
        <begin position="687"/>
        <end position="701"/>
    </location>
</feature>
<dbReference type="PANTHER" id="PTHR13578:SF11">
    <property type="entry name" value="POLYCOMB GROUP PROTEIN ASXL2-RELATED"/>
    <property type="match status" value="1"/>
</dbReference>
<dbReference type="GeneTree" id="ENSGT00520000055578"/>
<evidence type="ECO:0000259" key="12">
    <source>
        <dbReference type="PROSITE" id="PS51916"/>
    </source>
</evidence>
<dbReference type="GO" id="GO:0008270">
    <property type="term" value="F:zinc ion binding"/>
    <property type="evidence" value="ECO:0007669"/>
    <property type="project" value="UniProtKB-KW"/>
</dbReference>
<dbReference type="Pfam" id="PF13919">
    <property type="entry name" value="ASXH"/>
    <property type="match status" value="1"/>
</dbReference>
<reference evidence="13" key="2">
    <citation type="submission" date="2025-09" db="UniProtKB">
        <authorList>
            <consortium name="Ensembl"/>
        </authorList>
    </citation>
    <scope>IDENTIFICATION</scope>
</reference>
<dbReference type="InterPro" id="IPR007759">
    <property type="entry name" value="Asxl_HARE-HTH"/>
</dbReference>
<dbReference type="Ensembl" id="ENSDLAT00005069051.1">
    <property type="protein sequence ID" value="ENSDLAP00005080198.1"/>
    <property type="gene ID" value="ENSDLAG00005017635.2"/>
</dbReference>
<feature type="region of interest" description="Disordered" evidence="10">
    <location>
        <begin position="1044"/>
        <end position="1064"/>
    </location>
</feature>
<evidence type="ECO:0000256" key="8">
    <source>
        <dbReference type="ARBA" id="ARBA00023163"/>
    </source>
</evidence>
<protein>
    <submittedName>
        <fullName evidence="13">ASXL transcriptional regulator 2</fullName>
    </submittedName>
</protein>
<evidence type="ECO:0000256" key="1">
    <source>
        <dbReference type="ARBA" id="ARBA00004123"/>
    </source>
</evidence>
<feature type="region of interest" description="Disordered" evidence="10">
    <location>
        <begin position="340"/>
        <end position="721"/>
    </location>
</feature>
<feature type="compositionally biased region" description="Low complexity" evidence="10">
    <location>
        <begin position="579"/>
        <end position="601"/>
    </location>
</feature>
<proteinExistence type="inferred from homology"/>
<evidence type="ECO:0000313" key="13">
    <source>
        <dbReference type="Ensembl" id="ENSDLAP00005080198.1"/>
    </source>
</evidence>
<dbReference type="AlphaFoldDB" id="A0A8P4GNZ4"/>
<dbReference type="GO" id="GO:0045944">
    <property type="term" value="P:positive regulation of transcription by RNA polymerase II"/>
    <property type="evidence" value="ECO:0007669"/>
    <property type="project" value="TreeGrafter"/>
</dbReference>
<feature type="compositionally biased region" description="Polar residues" evidence="10">
    <location>
        <begin position="347"/>
        <end position="364"/>
    </location>
</feature>
<feature type="domain" description="HTH HARE-type" evidence="11">
    <location>
        <begin position="11"/>
        <end position="85"/>
    </location>
</feature>
<evidence type="ECO:0000256" key="4">
    <source>
        <dbReference type="ARBA" id="ARBA00022723"/>
    </source>
</evidence>
<keyword evidence="8" id="KW-0804">Transcription</keyword>
<dbReference type="InterPro" id="IPR044867">
    <property type="entry name" value="DEUBAD_dom"/>
</dbReference>
<feature type="compositionally biased region" description="Low complexity" evidence="10">
    <location>
        <begin position="500"/>
        <end position="520"/>
    </location>
</feature>
<keyword evidence="4" id="KW-0479">Metal-binding</keyword>
<keyword evidence="14" id="KW-1185">Reference proteome</keyword>
<feature type="compositionally biased region" description="Polar residues" evidence="10">
    <location>
        <begin position="653"/>
        <end position="667"/>
    </location>
</feature>
<dbReference type="Pfam" id="PF13922">
    <property type="entry name" value="PHD_3"/>
    <property type="match status" value="1"/>
</dbReference>
<evidence type="ECO:0000256" key="7">
    <source>
        <dbReference type="ARBA" id="ARBA00023015"/>
    </source>
</evidence>
<evidence type="ECO:0000256" key="6">
    <source>
        <dbReference type="ARBA" id="ARBA00022833"/>
    </source>
</evidence>
<evidence type="ECO:0000256" key="5">
    <source>
        <dbReference type="ARBA" id="ARBA00022771"/>
    </source>
</evidence>
<feature type="compositionally biased region" description="Low complexity" evidence="10">
    <location>
        <begin position="169"/>
        <end position="178"/>
    </location>
</feature>
<dbReference type="GO" id="GO:0035517">
    <property type="term" value="C:PR-DUB complex"/>
    <property type="evidence" value="ECO:0007669"/>
    <property type="project" value="TreeGrafter"/>
</dbReference>
<feature type="region of interest" description="Disordered" evidence="10">
    <location>
        <begin position="954"/>
        <end position="980"/>
    </location>
</feature>
<comment type="subcellular location">
    <subcellularLocation>
        <location evidence="1">Nucleus</location>
    </subcellularLocation>
</comment>
<organism evidence="13 14">
    <name type="scientific">Dicentrarchus labrax</name>
    <name type="common">European seabass</name>
    <name type="synonym">Morone labrax</name>
    <dbReference type="NCBI Taxonomy" id="13489"/>
    <lineage>
        <taxon>Eukaryota</taxon>
        <taxon>Metazoa</taxon>
        <taxon>Chordata</taxon>
        <taxon>Craniata</taxon>
        <taxon>Vertebrata</taxon>
        <taxon>Euteleostomi</taxon>
        <taxon>Actinopterygii</taxon>
        <taxon>Neopterygii</taxon>
        <taxon>Teleostei</taxon>
        <taxon>Neoteleostei</taxon>
        <taxon>Acanthomorphata</taxon>
        <taxon>Eupercaria</taxon>
        <taxon>Moronidae</taxon>
        <taxon>Dicentrarchus</taxon>
    </lineage>
</organism>
<evidence type="ECO:0000256" key="9">
    <source>
        <dbReference type="ARBA" id="ARBA00023242"/>
    </source>
</evidence>
<evidence type="ECO:0000256" key="10">
    <source>
        <dbReference type="SAM" id="MobiDB-lite"/>
    </source>
</evidence>
<feature type="region of interest" description="Disordered" evidence="10">
    <location>
        <begin position="91"/>
        <end position="192"/>
    </location>
</feature>
<feature type="compositionally biased region" description="Low complexity" evidence="10">
    <location>
        <begin position="543"/>
        <end position="554"/>
    </location>
</feature>
<dbReference type="PROSITE" id="PS51916">
    <property type="entry name" value="DEUBAD"/>
    <property type="match status" value="1"/>
</dbReference>
<feature type="region of interest" description="Disordered" evidence="10">
    <location>
        <begin position="992"/>
        <end position="1024"/>
    </location>
</feature>
<name>A0A8P4GNZ4_DICLA</name>
<feature type="domain" description="DEUBAD" evidence="12">
    <location>
        <begin position="224"/>
        <end position="334"/>
    </location>
</feature>
<evidence type="ECO:0000256" key="3">
    <source>
        <dbReference type="ARBA" id="ARBA00022491"/>
    </source>
</evidence>
<comment type="similarity">
    <text evidence="2">Belongs to the Asx family.</text>
</comment>
<dbReference type="Pfam" id="PF05066">
    <property type="entry name" value="HARE-HTH"/>
    <property type="match status" value="1"/>
</dbReference>
<keyword evidence="7" id="KW-0805">Transcription regulation</keyword>
<dbReference type="Proteomes" id="UP000694389">
    <property type="component" value="Unassembled WGS sequence"/>
</dbReference>
<dbReference type="InterPro" id="IPR028020">
    <property type="entry name" value="ASX_DEUBAD_dom"/>
</dbReference>
<reference evidence="13" key="1">
    <citation type="submission" date="2025-08" db="UniProtKB">
        <authorList>
            <consortium name="Ensembl"/>
        </authorList>
    </citation>
    <scope>IDENTIFICATION</scope>
</reference>
<keyword evidence="6" id="KW-0862">Zinc</keyword>
<dbReference type="PROSITE" id="PS51913">
    <property type="entry name" value="HTH_HARE"/>
    <property type="match status" value="1"/>
</dbReference>
<dbReference type="GO" id="GO:0042975">
    <property type="term" value="F:peroxisome proliferator activated receptor binding"/>
    <property type="evidence" value="ECO:0007669"/>
    <property type="project" value="TreeGrafter"/>
</dbReference>
<feature type="compositionally biased region" description="Low complexity" evidence="10">
    <location>
        <begin position="103"/>
        <end position="112"/>
    </location>
</feature>
<dbReference type="InterPro" id="IPR026905">
    <property type="entry name" value="ASX-like_PHD"/>
</dbReference>
<dbReference type="GO" id="GO:0009887">
    <property type="term" value="P:animal organ morphogenesis"/>
    <property type="evidence" value="ECO:0007669"/>
    <property type="project" value="TreeGrafter"/>
</dbReference>
<evidence type="ECO:0000259" key="11">
    <source>
        <dbReference type="PROSITE" id="PS51913"/>
    </source>
</evidence>
<dbReference type="InterPro" id="IPR024811">
    <property type="entry name" value="ASX/ASX-like"/>
</dbReference>
<feature type="compositionally biased region" description="Polar residues" evidence="10">
    <location>
        <begin position="629"/>
        <end position="644"/>
    </location>
</feature>
<evidence type="ECO:0000313" key="14">
    <source>
        <dbReference type="Proteomes" id="UP000694389"/>
    </source>
</evidence>
<evidence type="ECO:0000256" key="2">
    <source>
        <dbReference type="ARBA" id="ARBA00006391"/>
    </source>
</evidence>
<feature type="compositionally biased region" description="Low complexity" evidence="10">
    <location>
        <begin position="400"/>
        <end position="417"/>
    </location>
</feature>
<feature type="compositionally biased region" description="Low complexity" evidence="10">
    <location>
        <begin position="133"/>
        <end position="152"/>
    </location>
</feature>
<dbReference type="PANTHER" id="PTHR13578">
    <property type="entry name" value="ADDITIONAL SEX COMBS LIKE PROTEIN ASXL"/>
    <property type="match status" value="1"/>
</dbReference>
<feature type="compositionally biased region" description="Basic and acidic residues" evidence="10">
    <location>
        <begin position="432"/>
        <end position="454"/>
    </location>
</feature>
<dbReference type="GO" id="GO:0003682">
    <property type="term" value="F:chromatin binding"/>
    <property type="evidence" value="ECO:0007669"/>
    <property type="project" value="TreeGrafter"/>
</dbReference>
<accession>A0A8P4GNZ4</accession>
<keyword evidence="3" id="KW-0678">Repressor</keyword>
<dbReference type="GO" id="GO:0003677">
    <property type="term" value="F:DNA binding"/>
    <property type="evidence" value="ECO:0007669"/>
    <property type="project" value="InterPro"/>
</dbReference>
<feature type="compositionally biased region" description="Low complexity" evidence="10">
    <location>
        <begin position="1048"/>
        <end position="1059"/>
    </location>
</feature>
<keyword evidence="9" id="KW-0539">Nucleus</keyword>
<feature type="compositionally biased region" description="Polar residues" evidence="10">
    <location>
        <begin position="967"/>
        <end position="980"/>
    </location>
</feature>
<keyword evidence="5" id="KW-0863">Zinc-finger</keyword>
<feature type="compositionally biased region" description="Polar residues" evidence="10">
    <location>
        <begin position="709"/>
        <end position="721"/>
    </location>
</feature>
<sequence>MRERQKKKKGRTWAEAARTVLEKYPNTPMSHKEILQVIQRERLKEISGTSPLACLNAMLHTNSRGEEGIFYKVPGRMGVYTLKKDISDVVKELSEEDSEESSDNLSDSQSTENNSSTITQEERRGRWMRRVPSKLQSQPSSPQPRCSSPSVPTSKLISPSQKHSKKALKQALKQQQQRNQRRQGGMPTTSSPRLLLKTIKDMADITTKTGQLKRTKCKIDVETPDSILVNTNLRAIINKHTFSVLPPDCQQRLLKLLPEVDRQVACMDGLLKVTSSALNNEFFTSAAQSWKERLAEGEFTPELQLRMRQEIEKEKKVEHWKEAFFENYYGENSGLSFEESKELTKADLNQESARPQPPTHQTGPAAQAPEDPKGTEDSSQTDAAATAVKNMKPTQEPLKAPTSAPTPAATTPAATTPEVVRLTERAVVGTLPEKEHKEEKSHPPKASSELKEDQPASVLKPAEESEQVISEPTGPLEPVKRKSVSEIEGELTPEKRPRMSSISSVSSVSSVSPPASSTSSPPTPSPTTNQRVPPLKISVSRILPVPLSPSQVSPRTPLPAPLSSPGRTGARTLADIKAKAQLARAQRAAAAAVSSASKGSVPGPGPGGGSGEQTQPSPSPSPTSPQASTRLPASDSSSGQTTTPPSRPLDSFGQLSPNRSQTFFSSITDDKHKAPSAGIVSAGLHSAQKSSNTSMQPTPSSVHALKVQESPSPAGSSTRTISCIPANNPLVTQLLQGKEVPLEQILPKPLSKVEVKMSNLPSGSKGKTSHSAEHRVDKQMSHQFNTAGRAGVFSEYARHHRELPDKETQEQILQALMQRKVQQSQPYGGMGPQQPQYKVHQLVHAEERQDQSRISVGFLGRKRMPRPAMTGHYLLNVSTYGRGPESRRLHQSAIPNTSVSNLKRESTEGEEVAKEEEPVRKVFSPVSGVKTEQQVYSITKSDEAGSVQHWSNVKTEPGSEDSVAGADNNSISATAKDTSPFLQSHRRHLELCNSNQGNSEPYLTQVDPSHQRPSAFQPQRTLDNQEPVAASCYGGTISMSVPHTLNHSTAGTGSSTVSSEADSGGVHGSVMSFSVTVTTIPAGHSLEHGNQGEPSPEQTFIEGPNMEDVQSKCYCRLKAMIMCKGCGAFCHDDCIGPSKLCVSCLVVR</sequence>